<accession>A0AAN8XEF9</accession>
<evidence type="ECO:0000313" key="8">
    <source>
        <dbReference type="Proteomes" id="UP001381693"/>
    </source>
</evidence>
<proteinExistence type="predicted"/>
<feature type="domain" description="C2H2-type" evidence="6">
    <location>
        <begin position="312"/>
        <end position="335"/>
    </location>
</feature>
<dbReference type="Proteomes" id="UP001381693">
    <property type="component" value="Unassembled WGS sequence"/>
</dbReference>
<dbReference type="PROSITE" id="PS50157">
    <property type="entry name" value="ZINC_FINGER_C2H2_2"/>
    <property type="match status" value="3"/>
</dbReference>
<gene>
    <name evidence="7" type="ORF">SK128_018521</name>
</gene>
<dbReference type="SMART" id="SM00355">
    <property type="entry name" value="ZnF_C2H2"/>
    <property type="match status" value="3"/>
</dbReference>
<dbReference type="GO" id="GO:0000981">
    <property type="term" value="F:DNA-binding transcription factor activity, RNA polymerase II-specific"/>
    <property type="evidence" value="ECO:0007669"/>
    <property type="project" value="TreeGrafter"/>
</dbReference>
<sequence length="347" mass="38190">MTREGGEITYKSAKQCHLESQGQNTACKQSQKYRPGLAVIRPVSPHKSMATVGGELVGGELGVVLDETTVGVTFIDSPSLETAGLNVDPLNTDLTVCQYILPHDVAVAGFEEVVEEVELDAVSWDNLNKSSSSSSLNQDSRLSGDPSPDVFFTLIEETVAPAGLLTASPGQEGGEVIVEKIYEMKDDLCFTEGSATPEIKVEPIDTIEHSIEDEEHVIETMSWIKEEKNEDIMKEEYEVAPLEVKKGTRVRVVAYQCSDCNTSFVDEMEFKAHMEAHLVKLQNSCALCNAEFDSKSDLQEHIKDHFSKSSTYTCHLCNQNFMTKSGLKRHRKQLHNLGGVVVIDTGS</sequence>
<evidence type="ECO:0000256" key="4">
    <source>
        <dbReference type="ARBA" id="ARBA00022833"/>
    </source>
</evidence>
<dbReference type="GO" id="GO:0000977">
    <property type="term" value="F:RNA polymerase II transcription regulatory region sequence-specific DNA binding"/>
    <property type="evidence" value="ECO:0007669"/>
    <property type="project" value="TreeGrafter"/>
</dbReference>
<feature type="domain" description="C2H2-type" evidence="6">
    <location>
        <begin position="283"/>
        <end position="310"/>
    </location>
</feature>
<dbReference type="SUPFAM" id="SSF57667">
    <property type="entry name" value="beta-beta-alpha zinc fingers"/>
    <property type="match status" value="2"/>
</dbReference>
<keyword evidence="2" id="KW-0677">Repeat</keyword>
<dbReference type="AlphaFoldDB" id="A0AAN8XEF9"/>
<comment type="caution">
    <text evidence="7">The sequence shown here is derived from an EMBL/GenBank/DDBJ whole genome shotgun (WGS) entry which is preliminary data.</text>
</comment>
<keyword evidence="1" id="KW-0479">Metal-binding</keyword>
<dbReference type="InterPro" id="IPR013087">
    <property type="entry name" value="Znf_C2H2_type"/>
</dbReference>
<keyword evidence="8" id="KW-1185">Reference proteome</keyword>
<feature type="non-terminal residue" evidence="7">
    <location>
        <position position="347"/>
    </location>
</feature>
<protein>
    <recommendedName>
        <fullName evidence="6">C2H2-type domain-containing protein</fullName>
    </recommendedName>
</protein>
<evidence type="ECO:0000256" key="3">
    <source>
        <dbReference type="ARBA" id="ARBA00022771"/>
    </source>
</evidence>
<keyword evidence="3 5" id="KW-0863">Zinc-finger</keyword>
<dbReference type="GO" id="GO:0005634">
    <property type="term" value="C:nucleus"/>
    <property type="evidence" value="ECO:0007669"/>
    <property type="project" value="TreeGrafter"/>
</dbReference>
<dbReference type="EMBL" id="JAXCGZ010009571">
    <property type="protein sequence ID" value="KAK7076699.1"/>
    <property type="molecule type" value="Genomic_DNA"/>
</dbReference>
<evidence type="ECO:0000256" key="5">
    <source>
        <dbReference type="PROSITE-ProRule" id="PRU00042"/>
    </source>
</evidence>
<evidence type="ECO:0000256" key="2">
    <source>
        <dbReference type="ARBA" id="ARBA00022737"/>
    </source>
</evidence>
<dbReference type="PROSITE" id="PS00028">
    <property type="entry name" value="ZINC_FINGER_C2H2_1"/>
    <property type="match status" value="3"/>
</dbReference>
<evidence type="ECO:0000256" key="1">
    <source>
        <dbReference type="ARBA" id="ARBA00022723"/>
    </source>
</evidence>
<dbReference type="Pfam" id="PF12874">
    <property type="entry name" value="zf-met"/>
    <property type="match status" value="1"/>
</dbReference>
<keyword evidence="4" id="KW-0862">Zinc</keyword>
<dbReference type="Gene3D" id="3.30.160.60">
    <property type="entry name" value="Classic Zinc Finger"/>
    <property type="match status" value="1"/>
</dbReference>
<dbReference type="PANTHER" id="PTHR24379">
    <property type="entry name" value="KRAB AND ZINC FINGER DOMAIN-CONTAINING"/>
    <property type="match status" value="1"/>
</dbReference>
<dbReference type="Pfam" id="PF00096">
    <property type="entry name" value="zf-C2H2"/>
    <property type="match status" value="2"/>
</dbReference>
<name>A0AAN8XEF9_HALRR</name>
<dbReference type="GO" id="GO:0008270">
    <property type="term" value="F:zinc ion binding"/>
    <property type="evidence" value="ECO:0007669"/>
    <property type="project" value="UniProtKB-KW"/>
</dbReference>
<dbReference type="PANTHER" id="PTHR24379:SF127">
    <property type="entry name" value="BLOODY FINGERS-RELATED"/>
    <property type="match status" value="1"/>
</dbReference>
<dbReference type="InterPro" id="IPR036236">
    <property type="entry name" value="Znf_C2H2_sf"/>
</dbReference>
<evidence type="ECO:0000259" key="6">
    <source>
        <dbReference type="PROSITE" id="PS50157"/>
    </source>
</evidence>
<feature type="domain" description="C2H2-type" evidence="6">
    <location>
        <begin position="255"/>
        <end position="277"/>
    </location>
</feature>
<reference evidence="7 8" key="1">
    <citation type="submission" date="2023-11" db="EMBL/GenBank/DDBJ databases">
        <title>Halocaridina rubra genome assembly.</title>
        <authorList>
            <person name="Smith C."/>
        </authorList>
    </citation>
    <scope>NUCLEOTIDE SEQUENCE [LARGE SCALE GENOMIC DNA]</scope>
    <source>
        <strain evidence="7">EP-1</strain>
        <tissue evidence="7">Whole</tissue>
    </source>
</reference>
<evidence type="ECO:0000313" key="7">
    <source>
        <dbReference type="EMBL" id="KAK7076699.1"/>
    </source>
</evidence>
<organism evidence="7 8">
    <name type="scientific">Halocaridina rubra</name>
    <name type="common">Hawaiian red shrimp</name>
    <dbReference type="NCBI Taxonomy" id="373956"/>
    <lineage>
        <taxon>Eukaryota</taxon>
        <taxon>Metazoa</taxon>
        <taxon>Ecdysozoa</taxon>
        <taxon>Arthropoda</taxon>
        <taxon>Crustacea</taxon>
        <taxon>Multicrustacea</taxon>
        <taxon>Malacostraca</taxon>
        <taxon>Eumalacostraca</taxon>
        <taxon>Eucarida</taxon>
        <taxon>Decapoda</taxon>
        <taxon>Pleocyemata</taxon>
        <taxon>Caridea</taxon>
        <taxon>Atyoidea</taxon>
        <taxon>Atyidae</taxon>
        <taxon>Halocaridina</taxon>
    </lineage>
</organism>